<dbReference type="InterPro" id="IPR029063">
    <property type="entry name" value="SAM-dependent_MTases_sf"/>
</dbReference>
<dbReference type="CDD" id="cd02440">
    <property type="entry name" value="AdoMet_MTases"/>
    <property type="match status" value="1"/>
</dbReference>
<proteinExistence type="inferred from homology"/>
<evidence type="ECO:0000256" key="1">
    <source>
        <dbReference type="ARBA" id="ARBA00010815"/>
    </source>
</evidence>
<dbReference type="GO" id="GO:0008610">
    <property type="term" value="P:lipid biosynthetic process"/>
    <property type="evidence" value="ECO:0007669"/>
    <property type="project" value="InterPro"/>
</dbReference>
<dbReference type="EMBL" id="RJUK01000001">
    <property type="protein sequence ID" value="ROQ21331.1"/>
    <property type="molecule type" value="Genomic_DNA"/>
</dbReference>
<evidence type="ECO:0000313" key="8">
    <source>
        <dbReference type="EMBL" id="ROQ21331.1"/>
    </source>
</evidence>
<keyword evidence="9" id="KW-1185">Reference proteome</keyword>
<dbReference type="AlphaFoldDB" id="A0A3N1P180"/>
<dbReference type="SUPFAM" id="SSF53335">
    <property type="entry name" value="S-adenosyl-L-methionine-dependent methyltransferases"/>
    <property type="match status" value="1"/>
</dbReference>
<keyword evidence="4" id="KW-0949">S-adenosyl-L-methionine</keyword>
<keyword evidence="3" id="KW-0808">Transferase</keyword>
<comment type="caution">
    <text evidence="8">The sequence shown here is derived from an EMBL/GenBank/DDBJ whole genome shotgun (WGS) entry which is preliminary data.</text>
</comment>
<dbReference type="Pfam" id="PF02353">
    <property type="entry name" value="CMAS"/>
    <property type="match status" value="1"/>
</dbReference>
<dbReference type="PANTHER" id="PTHR43667:SF1">
    <property type="entry name" value="CYCLOPROPANE-FATTY-ACYL-PHOSPHOLIPID SYNTHASE"/>
    <property type="match status" value="1"/>
</dbReference>
<evidence type="ECO:0000256" key="5">
    <source>
        <dbReference type="ARBA" id="ARBA00023098"/>
    </source>
</evidence>
<keyword evidence="2" id="KW-0489">Methyltransferase</keyword>
<dbReference type="RefSeq" id="WP_123638344.1">
    <property type="nucleotide sequence ID" value="NZ_RJUK01000001.1"/>
</dbReference>
<name>A0A3N1P180_9GAMM</name>
<accession>A0A3N1P180</accession>
<evidence type="ECO:0000313" key="9">
    <source>
        <dbReference type="Proteomes" id="UP000273643"/>
    </source>
</evidence>
<organism evidence="8 9">
    <name type="scientific">Marinimicrobium koreense</name>
    <dbReference type="NCBI Taxonomy" id="306545"/>
    <lineage>
        <taxon>Bacteria</taxon>
        <taxon>Pseudomonadati</taxon>
        <taxon>Pseudomonadota</taxon>
        <taxon>Gammaproteobacteria</taxon>
        <taxon>Cellvibrionales</taxon>
        <taxon>Cellvibrionaceae</taxon>
        <taxon>Marinimicrobium</taxon>
    </lineage>
</organism>
<gene>
    <name evidence="8" type="ORF">EDC38_1954</name>
</gene>
<feature type="active site" evidence="6">
    <location>
        <position position="366"/>
    </location>
</feature>
<keyword evidence="5" id="KW-0443">Lipid metabolism</keyword>
<dbReference type="PIRSF" id="PIRSF003085">
    <property type="entry name" value="CMAS"/>
    <property type="match status" value="1"/>
</dbReference>
<evidence type="ECO:0000256" key="3">
    <source>
        <dbReference type="ARBA" id="ARBA00022679"/>
    </source>
</evidence>
<dbReference type="NCBIfam" id="NF008686">
    <property type="entry name" value="PRK11705.1"/>
    <property type="match status" value="1"/>
</dbReference>
<protein>
    <submittedName>
        <fullName evidence="8">Cyclopropane-fatty-acyl-phospholipid synthase</fullName>
    </submittedName>
</protein>
<reference evidence="8 9" key="1">
    <citation type="submission" date="2018-11" db="EMBL/GenBank/DDBJ databases">
        <title>Genomic Encyclopedia of Type Strains, Phase IV (KMG-IV): sequencing the most valuable type-strain genomes for metagenomic binning, comparative biology and taxonomic classification.</title>
        <authorList>
            <person name="Goeker M."/>
        </authorList>
    </citation>
    <scope>NUCLEOTIDE SEQUENCE [LARGE SCALE GENOMIC DNA]</scope>
    <source>
        <strain evidence="8 9">DSM 16974</strain>
    </source>
</reference>
<dbReference type="GO" id="GO:0032259">
    <property type="term" value="P:methylation"/>
    <property type="evidence" value="ECO:0007669"/>
    <property type="project" value="UniProtKB-KW"/>
</dbReference>
<evidence type="ECO:0000256" key="6">
    <source>
        <dbReference type="PIRSR" id="PIRSR003085-1"/>
    </source>
</evidence>
<dbReference type="PANTHER" id="PTHR43667">
    <property type="entry name" value="CYCLOPROPANE-FATTY-ACYL-PHOSPHOLIPID SYNTHASE"/>
    <property type="match status" value="1"/>
</dbReference>
<comment type="similarity">
    <text evidence="1">Belongs to the CFA/CMAS family.</text>
</comment>
<dbReference type="Gene3D" id="3.40.50.150">
    <property type="entry name" value="Vaccinia Virus protein VP39"/>
    <property type="match status" value="1"/>
</dbReference>
<dbReference type="InterPro" id="IPR003333">
    <property type="entry name" value="CMAS"/>
</dbReference>
<sequence length="395" mass="45701">MANTTSASEAAAQTPPSTEKHTAAEQFFIELAAEADIRINGDRPWDIRVYDPSFLSRALSSGAPLAFAEAYMQGHWDCDRIDEMMTRVLHAHLERRLKKFGTLQLLKAYLSAAVINKQDPNRAFKVGEVHYDIGNDLYRRMLDSRMIYSCAFWADADNLEEAQYQKLDMICRKLELKPGMTLLDIGCGWGGLAEFAARHYGAKVTGITISKEQQRLAQEHCAGLPVEIRLVDYRALEGQFDRIVSVGMFEHVGHKNYRTYFDTVSRLLADDGLFLLHTIGTDRQQNGVDPFIEKYIFPNGEIPCRKLINDTSLGLLRLEDWHNFGPDYDRTLMAWWHNFDAAWPELKDKYDQGHFYRMWKYYLLSCAAYFRSREGQLWQIVYSKPDSMREYRSLR</sequence>
<dbReference type="OrthoDB" id="9782855at2"/>
<evidence type="ECO:0000256" key="7">
    <source>
        <dbReference type="SAM" id="MobiDB-lite"/>
    </source>
</evidence>
<dbReference type="GO" id="GO:0008168">
    <property type="term" value="F:methyltransferase activity"/>
    <property type="evidence" value="ECO:0007669"/>
    <property type="project" value="UniProtKB-KW"/>
</dbReference>
<dbReference type="Proteomes" id="UP000273643">
    <property type="component" value="Unassembled WGS sequence"/>
</dbReference>
<dbReference type="InterPro" id="IPR050723">
    <property type="entry name" value="CFA/CMAS"/>
</dbReference>
<evidence type="ECO:0000256" key="4">
    <source>
        <dbReference type="ARBA" id="ARBA00022691"/>
    </source>
</evidence>
<feature type="region of interest" description="Disordered" evidence="7">
    <location>
        <begin position="1"/>
        <end position="20"/>
    </location>
</feature>
<evidence type="ECO:0000256" key="2">
    <source>
        <dbReference type="ARBA" id="ARBA00022603"/>
    </source>
</evidence>